<reference evidence="3" key="1">
    <citation type="journal article" date="2016" name="Genome Announc.">
        <title>Draft Genome Sequences of Methanobrevibacter curvatus DSM11111, Methanobrevibacter cuticularis DSM11139, Methanobrevibacter filiformis DSM11501, and Methanobrevibacter oralis DSM7256.</title>
        <authorList>
            <person name="Poehlein A."/>
            <person name="Seedorf H."/>
        </authorList>
    </citation>
    <scope>NUCLEOTIDE SEQUENCE [LARGE SCALE GENOMIC DNA]</scope>
    <source>
        <strain evidence="3">DSM 7256 / JCM 30027 / ZR</strain>
    </source>
</reference>
<dbReference type="EMBL" id="LWMU01000011">
    <property type="protein sequence ID" value="KZX14272.1"/>
    <property type="molecule type" value="Genomic_DNA"/>
</dbReference>
<evidence type="ECO:0000259" key="1">
    <source>
        <dbReference type="Pfam" id="PF18127"/>
    </source>
</evidence>
<sequence>MIKNNICLLTDSYKLTHHYFYPKGTEKIYSYLESRVGGEFNKTIFYGLQYILKKYLNGNVVSEEKVLEAEKL</sequence>
<keyword evidence="3" id="KW-1185">Reference proteome</keyword>
<comment type="caution">
    <text evidence="2">The sequence shown here is derived from an EMBL/GenBank/DDBJ whole genome shotgun (WGS) entry which is preliminary data.</text>
</comment>
<dbReference type="InterPro" id="IPR041529">
    <property type="entry name" value="DUF5598"/>
</dbReference>
<dbReference type="Proteomes" id="UP000077428">
    <property type="component" value="Unassembled WGS sequence"/>
</dbReference>
<organism evidence="2 3">
    <name type="scientific">Methanobrevibacter oralis</name>
    <dbReference type="NCBI Taxonomy" id="66851"/>
    <lineage>
        <taxon>Archaea</taxon>
        <taxon>Methanobacteriati</taxon>
        <taxon>Methanobacteriota</taxon>
        <taxon>Methanomada group</taxon>
        <taxon>Methanobacteria</taxon>
        <taxon>Methanobacteriales</taxon>
        <taxon>Methanobacteriaceae</taxon>
        <taxon>Methanobrevibacter</taxon>
    </lineage>
</organism>
<protein>
    <submittedName>
        <fullName evidence="2">Nicotinate phosphoribosyltransferase</fullName>
    </submittedName>
</protein>
<dbReference type="PATRIC" id="fig|66851.6.peg.58"/>
<dbReference type="GO" id="GO:0009435">
    <property type="term" value="P:NAD+ biosynthetic process"/>
    <property type="evidence" value="ECO:0007669"/>
    <property type="project" value="TreeGrafter"/>
</dbReference>
<keyword evidence="2" id="KW-0808">Transferase</keyword>
<dbReference type="PANTHER" id="PTHR43816">
    <property type="entry name" value="NICOTINAMIDE PHOSPHORIBOSYLTRANSFERASE"/>
    <property type="match status" value="1"/>
</dbReference>
<keyword evidence="2" id="KW-0328">Glycosyltransferase</keyword>
<dbReference type="AlphaFoldDB" id="A0A166C9N5"/>
<dbReference type="InterPro" id="IPR016471">
    <property type="entry name" value="Nicotinamide_PRibTrfase"/>
</dbReference>
<evidence type="ECO:0000313" key="2">
    <source>
        <dbReference type="EMBL" id="KZX14272.1"/>
    </source>
</evidence>
<gene>
    <name evidence="2" type="ORF">MBORA_00460</name>
</gene>
<dbReference type="Pfam" id="PF18127">
    <property type="entry name" value="NAMPT_N"/>
    <property type="match status" value="1"/>
</dbReference>
<evidence type="ECO:0000313" key="3">
    <source>
        <dbReference type="Proteomes" id="UP000077428"/>
    </source>
</evidence>
<feature type="domain" description="Nicotinamide phosphoribosyltransferase N-terminal" evidence="1">
    <location>
        <begin position="5"/>
        <end position="71"/>
    </location>
</feature>
<accession>A0A166C9N5</accession>
<dbReference type="GO" id="GO:0047280">
    <property type="term" value="F:nicotinamide phosphoribosyltransferase activity"/>
    <property type="evidence" value="ECO:0007669"/>
    <property type="project" value="TreeGrafter"/>
</dbReference>
<dbReference type="PANTHER" id="PTHR43816:SF1">
    <property type="entry name" value="NICOTINAMIDE PHOSPHORIBOSYLTRANSFERASE"/>
    <property type="match status" value="1"/>
</dbReference>
<name>A0A166C9N5_METOA</name>
<proteinExistence type="predicted"/>
<dbReference type="STRING" id="66851.MBORA_00460"/>